<accession>A0A7Y9TH87</accession>
<comment type="caution">
    <text evidence="7">The sequence shown here is derived from an EMBL/GenBank/DDBJ whole genome shotgun (WGS) entry which is preliminary data.</text>
</comment>
<protein>
    <submittedName>
        <fullName evidence="7">O-antigen ligase</fullName>
    </submittedName>
</protein>
<keyword evidence="7" id="KW-0436">Ligase</keyword>
<evidence type="ECO:0000256" key="3">
    <source>
        <dbReference type="ARBA" id="ARBA00022989"/>
    </source>
</evidence>
<feature type="transmembrane region" description="Helical" evidence="5">
    <location>
        <begin position="400"/>
        <end position="419"/>
    </location>
</feature>
<evidence type="ECO:0000256" key="2">
    <source>
        <dbReference type="ARBA" id="ARBA00022692"/>
    </source>
</evidence>
<evidence type="ECO:0000259" key="6">
    <source>
        <dbReference type="Pfam" id="PF04932"/>
    </source>
</evidence>
<feature type="transmembrane region" description="Helical" evidence="5">
    <location>
        <begin position="268"/>
        <end position="288"/>
    </location>
</feature>
<reference evidence="7 8" key="1">
    <citation type="submission" date="2020-07" db="EMBL/GenBank/DDBJ databases">
        <title>Genomic Encyclopedia of Type Strains, Phase IV (KMG-V): Genome sequencing to study the core and pangenomes of soil and plant-associated prokaryotes.</title>
        <authorList>
            <person name="Whitman W."/>
        </authorList>
    </citation>
    <scope>NUCLEOTIDE SEQUENCE [LARGE SCALE GENOMIC DNA]</scope>
    <source>
        <strain evidence="7 8">X4EP2</strain>
    </source>
</reference>
<feature type="transmembrane region" description="Helical" evidence="5">
    <location>
        <begin position="126"/>
        <end position="144"/>
    </location>
</feature>
<evidence type="ECO:0000313" key="7">
    <source>
        <dbReference type="EMBL" id="NYF79615.1"/>
    </source>
</evidence>
<keyword evidence="8" id="KW-1185">Reference proteome</keyword>
<gene>
    <name evidence="7" type="ORF">HDF17_001935</name>
</gene>
<feature type="transmembrane region" description="Helical" evidence="5">
    <location>
        <begin position="156"/>
        <end position="178"/>
    </location>
</feature>
<organism evidence="7 8">
    <name type="scientific">Granulicella arctica</name>
    <dbReference type="NCBI Taxonomy" id="940613"/>
    <lineage>
        <taxon>Bacteria</taxon>
        <taxon>Pseudomonadati</taxon>
        <taxon>Acidobacteriota</taxon>
        <taxon>Terriglobia</taxon>
        <taxon>Terriglobales</taxon>
        <taxon>Acidobacteriaceae</taxon>
        <taxon>Granulicella</taxon>
    </lineage>
</organism>
<feature type="transmembrane region" description="Helical" evidence="5">
    <location>
        <begin position="359"/>
        <end position="380"/>
    </location>
</feature>
<dbReference type="GO" id="GO:0016874">
    <property type="term" value="F:ligase activity"/>
    <property type="evidence" value="ECO:0007669"/>
    <property type="project" value="UniProtKB-KW"/>
</dbReference>
<dbReference type="GO" id="GO:0016020">
    <property type="term" value="C:membrane"/>
    <property type="evidence" value="ECO:0007669"/>
    <property type="project" value="UniProtKB-SubCell"/>
</dbReference>
<feature type="domain" description="O-antigen ligase-related" evidence="6">
    <location>
        <begin position="229"/>
        <end position="371"/>
    </location>
</feature>
<proteinExistence type="predicted"/>
<feature type="transmembrane region" description="Helical" evidence="5">
    <location>
        <begin position="29"/>
        <end position="47"/>
    </location>
</feature>
<keyword evidence="2 5" id="KW-0812">Transmembrane</keyword>
<dbReference type="InterPro" id="IPR007016">
    <property type="entry name" value="O-antigen_ligase-rel_domated"/>
</dbReference>
<keyword evidence="3 5" id="KW-1133">Transmembrane helix</keyword>
<name>A0A7Y9TH87_9BACT</name>
<dbReference type="Pfam" id="PF04932">
    <property type="entry name" value="Wzy_C"/>
    <property type="match status" value="1"/>
</dbReference>
<evidence type="ECO:0000313" key="8">
    <source>
        <dbReference type="Proteomes" id="UP000589520"/>
    </source>
</evidence>
<evidence type="ECO:0000256" key="1">
    <source>
        <dbReference type="ARBA" id="ARBA00004141"/>
    </source>
</evidence>
<dbReference type="InterPro" id="IPR051533">
    <property type="entry name" value="WaaL-like"/>
</dbReference>
<dbReference type="RefSeq" id="WP_179490396.1">
    <property type="nucleotide sequence ID" value="NZ_JACCCW010000002.1"/>
</dbReference>
<keyword evidence="4 5" id="KW-0472">Membrane</keyword>
<dbReference type="AlphaFoldDB" id="A0A7Y9TH87"/>
<feature type="transmembrane region" description="Helical" evidence="5">
    <location>
        <begin position="67"/>
        <end position="89"/>
    </location>
</feature>
<dbReference type="PANTHER" id="PTHR37422:SF17">
    <property type="entry name" value="O-ANTIGEN LIGASE"/>
    <property type="match status" value="1"/>
</dbReference>
<evidence type="ECO:0000256" key="4">
    <source>
        <dbReference type="ARBA" id="ARBA00023136"/>
    </source>
</evidence>
<dbReference type="EMBL" id="JACCCW010000002">
    <property type="protein sequence ID" value="NYF79615.1"/>
    <property type="molecule type" value="Genomic_DNA"/>
</dbReference>
<sequence>MATSQILRPAAIVDDSKKTVHTTKELNSFWSRASTWGLLLPLLYFALDGVSPFVNSGVAMRAVSTSSSGGVLMDRLSNVLIFGSCMYFVIRRHRSVRLLSFQMKLVSIFPILVLFLSPVSQQITRTLSSGIVLLGGVLLIFYIMSRYTFNEMLELLLVLGTGTIMASILFAIALPQYGLDLMGGHSTAWKGIFSAKNYLGNMALFFLTVAVSYRPRTNFLKSLRSSQILFCLIAIAFSHAATGYMLTVVYIVYAVTLKTVRDFRKKDYFVAFILLFVAFAAVIAVIILQPDFLFKLLGKDATLTGRTEIWEAVLGSIAKRPLFGYGYQAFWLGFKGESYRIILTVTWALAQAQNGFLDVLLELGIAGLSIVLLLFGFAFRDGITCLLRSYDEEHLRAVEWYLAIIILTLIYNLDESFLFEPRHLGSMMFVIACVGLKMEHMHLRPV</sequence>
<comment type="subcellular location">
    <subcellularLocation>
        <location evidence="1">Membrane</location>
        <topology evidence="1">Multi-pass membrane protein</topology>
    </subcellularLocation>
</comment>
<evidence type="ECO:0000256" key="5">
    <source>
        <dbReference type="SAM" id="Phobius"/>
    </source>
</evidence>
<dbReference type="PANTHER" id="PTHR37422">
    <property type="entry name" value="TEICHURONIC ACID BIOSYNTHESIS PROTEIN TUAE"/>
    <property type="match status" value="1"/>
</dbReference>
<dbReference type="Proteomes" id="UP000589520">
    <property type="component" value="Unassembled WGS sequence"/>
</dbReference>
<feature type="transmembrane region" description="Helical" evidence="5">
    <location>
        <begin position="228"/>
        <end position="256"/>
    </location>
</feature>
<feature type="transmembrane region" description="Helical" evidence="5">
    <location>
        <begin position="101"/>
        <end position="120"/>
    </location>
</feature>